<sequence length="449" mass="44255">MTDTLRRVTVHAAGPRGWSQADLMLPTGCPLGSMMPEIVDAVVGPAEPGGPSSASPPLGWYASRLAGQRLDPSLTLHESGIADGELILLSTTEPPTPQRVPGDGCAAVLTAADGSTTGWSRAGSWVGLTGCLAAAATLAWSGAQTPAPGPLWVAAVLALSSSAAALAVRRTAHAATTPAGLAAVAFAAAAGFLAVPDPPAPAALLLTASAALVMSTSMARSACRDSVALGAVVTAAAGVVAVAAVCTLSSPRIAVAGSLLAVTAVVVLSVAPKLAITVAGIGPSHSVVDEKRSADAHRLLTSVVTGSAGTAALAVALVALDAARSPEATLPVRLAAVLLAVDIGLVLSLRQRVHSDGRRRIALGFAAMAALATALAGAAVTAPAQAYWIAGVTGAAGLAVIGVRRGDEIANPVLRQSVNVLDYLSAAAVVPLAAWAGGLYDVARNLGLP</sequence>
<protein>
    <submittedName>
        <fullName evidence="1">Type VII secretion integral membrane protein EccD</fullName>
    </submittedName>
</protein>
<reference evidence="1 2" key="1">
    <citation type="journal article" date="2021" name="Chemosphere">
        <title>Bioballs carrying a syntrophic Rhodococcus and Mycolicibacterium consortium for simultaneous sorption and biodegradation of fuel oil in contaminated freshwater.</title>
        <authorList>
            <person name="Naloka K."/>
            <person name="Polrit D."/>
            <person name="Muangchinda C."/>
            <person name="Thoetkiattikul H."/>
            <person name="Pinyakong O."/>
        </authorList>
    </citation>
    <scope>NUCLEOTIDE SEQUENCE [LARGE SCALE GENOMIC DNA]</scope>
    <source>
        <strain evidence="1 2">J101</strain>
    </source>
</reference>
<dbReference type="Proteomes" id="UP001289645">
    <property type="component" value="Unassembled WGS sequence"/>
</dbReference>
<proteinExistence type="predicted"/>
<evidence type="ECO:0000313" key="2">
    <source>
        <dbReference type="Proteomes" id="UP001289645"/>
    </source>
</evidence>
<accession>A0ACC6MHM6</accession>
<evidence type="ECO:0000313" key="1">
    <source>
        <dbReference type="EMBL" id="MDZ5086456.1"/>
    </source>
</evidence>
<organism evidence="1 2">
    <name type="scientific">Mycolicibacterium parafortuitum</name>
    <name type="common">Mycobacterium parafortuitum</name>
    <dbReference type="NCBI Taxonomy" id="39692"/>
    <lineage>
        <taxon>Bacteria</taxon>
        <taxon>Bacillati</taxon>
        <taxon>Actinomycetota</taxon>
        <taxon>Actinomycetes</taxon>
        <taxon>Mycobacteriales</taxon>
        <taxon>Mycobacteriaceae</taxon>
        <taxon>Mycolicibacterium</taxon>
    </lineage>
</organism>
<keyword evidence="2" id="KW-1185">Reference proteome</keyword>
<name>A0ACC6MHM6_MYCPF</name>
<dbReference type="EMBL" id="JAOXLN010000013">
    <property type="protein sequence ID" value="MDZ5086456.1"/>
    <property type="molecule type" value="Genomic_DNA"/>
</dbReference>
<gene>
    <name evidence="1" type="primary">eccD</name>
    <name evidence="1" type="ORF">OHX15_13795</name>
</gene>
<comment type="caution">
    <text evidence="1">The sequence shown here is derived from an EMBL/GenBank/DDBJ whole genome shotgun (WGS) entry which is preliminary data.</text>
</comment>